<evidence type="ECO:0000256" key="10">
    <source>
        <dbReference type="ARBA" id="ARBA00023235"/>
    </source>
</evidence>
<dbReference type="SUPFAM" id="SSF52540">
    <property type="entry name" value="P-loop containing nucleoside triphosphate hydrolases"/>
    <property type="match status" value="2"/>
</dbReference>
<dbReference type="PROSITE" id="PS51194">
    <property type="entry name" value="HELICASE_CTER"/>
    <property type="match status" value="1"/>
</dbReference>
<feature type="binding site" evidence="12">
    <location>
        <position position="553"/>
    </location>
    <ligand>
        <name>Zn(2+)</name>
        <dbReference type="ChEBI" id="CHEBI:29105"/>
        <label>2</label>
    </ligand>
</feature>
<dbReference type="Gene3D" id="3.40.1440.60">
    <property type="entry name" value="PriA, 3(prime) DNA-binding domain"/>
    <property type="match status" value="1"/>
</dbReference>
<keyword evidence="5 12" id="KW-0378">Hydrolase</keyword>
<comment type="function">
    <text evidence="12">Initiates the restart of stalled replication forks, which reloads the replicative helicase on sites other than the origin of replication. Recognizes and binds to abandoned replication forks and remodels them to uncover a helicase loading site. Promotes assembly of the primosome at these replication forks.</text>
</comment>
<evidence type="ECO:0000256" key="2">
    <source>
        <dbReference type="ARBA" id="ARBA00022705"/>
    </source>
</evidence>
<dbReference type="GO" id="GO:0006310">
    <property type="term" value="P:DNA recombination"/>
    <property type="evidence" value="ECO:0007669"/>
    <property type="project" value="InterPro"/>
</dbReference>
<dbReference type="Proteomes" id="UP000198756">
    <property type="component" value="Unassembled WGS sequence"/>
</dbReference>
<keyword evidence="9 12" id="KW-0238">DNA-binding</keyword>
<dbReference type="STRING" id="279824.SAMN03080617_00940"/>
<evidence type="ECO:0000259" key="13">
    <source>
        <dbReference type="PROSITE" id="PS51192"/>
    </source>
</evidence>
<dbReference type="Pfam" id="PF00271">
    <property type="entry name" value="Helicase_C"/>
    <property type="match status" value="1"/>
</dbReference>
<feature type="binding site" evidence="12">
    <location>
        <position position="587"/>
    </location>
    <ligand>
        <name>Zn(2+)</name>
        <dbReference type="ChEBI" id="CHEBI:29105"/>
        <label>1</label>
    </ligand>
</feature>
<dbReference type="RefSeq" id="WP_092728809.1">
    <property type="nucleotide sequence ID" value="NZ_FMXE01000005.1"/>
</dbReference>
<name>A0A1G5W5J0_9BACT</name>
<keyword evidence="6 12" id="KW-0347">Helicase</keyword>
<gene>
    <name evidence="12" type="primary">priA</name>
    <name evidence="15" type="ORF">SAMN03080617_00940</name>
</gene>
<dbReference type="GO" id="GO:0006270">
    <property type="term" value="P:DNA replication initiation"/>
    <property type="evidence" value="ECO:0007669"/>
    <property type="project" value="TreeGrafter"/>
</dbReference>
<dbReference type="GO" id="GO:1990077">
    <property type="term" value="C:primosome complex"/>
    <property type="evidence" value="ECO:0007669"/>
    <property type="project" value="UniProtKB-UniRule"/>
</dbReference>
<keyword evidence="7 12" id="KW-0862">Zinc</keyword>
<feature type="binding site" evidence="12">
    <location>
        <position position="574"/>
    </location>
    <ligand>
        <name>Zn(2+)</name>
        <dbReference type="ChEBI" id="CHEBI:29105"/>
        <label>2</label>
    </ligand>
</feature>
<dbReference type="Pfam" id="PF00270">
    <property type="entry name" value="DEAD"/>
    <property type="match status" value="1"/>
</dbReference>
<dbReference type="Pfam" id="PF17764">
    <property type="entry name" value="PriA_3primeBD"/>
    <property type="match status" value="1"/>
</dbReference>
<comment type="catalytic activity">
    <reaction evidence="11 12">
        <text>ATP + H2O = ADP + phosphate + H(+)</text>
        <dbReference type="Rhea" id="RHEA:13065"/>
        <dbReference type="ChEBI" id="CHEBI:15377"/>
        <dbReference type="ChEBI" id="CHEBI:15378"/>
        <dbReference type="ChEBI" id="CHEBI:30616"/>
        <dbReference type="ChEBI" id="CHEBI:43474"/>
        <dbReference type="ChEBI" id="CHEBI:456216"/>
        <dbReference type="EC" id="5.6.2.4"/>
    </reaction>
</comment>
<keyword evidence="3 12" id="KW-0479">Metal-binding</keyword>
<keyword evidence="2 12" id="KW-0235">DNA replication</keyword>
<dbReference type="FunFam" id="3.40.1440.60:FF:000001">
    <property type="entry name" value="Primosomal protein N"/>
    <property type="match status" value="1"/>
</dbReference>
<evidence type="ECO:0000256" key="1">
    <source>
        <dbReference type="ARBA" id="ARBA00022515"/>
    </source>
</evidence>
<comment type="similarity">
    <text evidence="12">Belongs to the helicase family. PriA subfamily.</text>
</comment>
<dbReference type="InterPro" id="IPR042115">
    <property type="entry name" value="PriA_3primeBD_sf"/>
</dbReference>
<evidence type="ECO:0000256" key="7">
    <source>
        <dbReference type="ARBA" id="ARBA00022833"/>
    </source>
</evidence>
<dbReference type="InterPro" id="IPR040498">
    <property type="entry name" value="PriA_CRR"/>
</dbReference>
<dbReference type="InterPro" id="IPR027417">
    <property type="entry name" value="P-loop_NTPase"/>
</dbReference>
<evidence type="ECO:0000256" key="9">
    <source>
        <dbReference type="ARBA" id="ARBA00023125"/>
    </source>
</evidence>
<accession>A0A1G5W5J0</accession>
<feature type="binding site" evidence="12">
    <location>
        <position position="556"/>
    </location>
    <ligand>
        <name>Zn(2+)</name>
        <dbReference type="ChEBI" id="CHEBI:29105"/>
        <label>2</label>
    </ligand>
</feature>
<protein>
    <recommendedName>
        <fullName evidence="12">Replication restart protein PriA</fullName>
    </recommendedName>
    <alternativeName>
        <fullName evidence="12">ATP-dependent DNA helicase PriA</fullName>
        <ecNumber evidence="12">5.6.2.4</ecNumber>
    </alternativeName>
    <alternativeName>
        <fullName evidence="12">DNA 3'-5' helicase PriA</fullName>
    </alternativeName>
</protein>
<keyword evidence="8 12" id="KW-0067">ATP-binding</keyword>
<dbReference type="PROSITE" id="PS51192">
    <property type="entry name" value="HELICASE_ATP_BIND_1"/>
    <property type="match status" value="1"/>
</dbReference>
<feature type="binding site" evidence="12">
    <location>
        <position position="544"/>
    </location>
    <ligand>
        <name>Zn(2+)</name>
        <dbReference type="ChEBI" id="CHEBI:29105"/>
        <label>1</label>
    </ligand>
</feature>
<evidence type="ECO:0000256" key="12">
    <source>
        <dbReference type="HAMAP-Rule" id="MF_00983"/>
    </source>
</evidence>
<dbReference type="GO" id="GO:0016887">
    <property type="term" value="F:ATP hydrolysis activity"/>
    <property type="evidence" value="ECO:0007669"/>
    <property type="project" value="RHEA"/>
</dbReference>
<dbReference type="PANTHER" id="PTHR30580:SF0">
    <property type="entry name" value="PRIMOSOMAL PROTEIN N"/>
    <property type="match status" value="1"/>
</dbReference>
<dbReference type="AlphaFoldDB" id="A0A1G5W5J0"/>
<reference evidence="16" key="1">
    <citation type="submission" date="2016-10" db="EMBL/GenBank/DDBJ databases">
        <authorList>
            <person name="Varghese N."/>
            <person name="Submissions S."/>
        </authorList>
    </citation>
    <scope>NUCLEOTIDE SEQUENCE [LARGE SCALE GENOMIC DNA]</scope>
    <source>
        <strain evidence="16">DSM 22703</strain>
    </source>
</reference>
<keyword evidence="10 12" id="KW-0413">Isomerase</keyword>
<dbReference type="InterPro" id="IPR001650">
    <property type="entry name" value="Helicase_C-like"/>
</dbReference>
<dbReference type="PANTHER" id="PTHR30580">
    <property type="entry name" value="PRIMOSOMAL PROTEIN N"/>
    <property type="match status" value="1"/>
</dbReference>
<feature type="binding site" evidence="12">
    <location>
        <position position="571"/>
    </location>
    <ligand>
        <name>Zn(2+)</name>
        <dbReference type="ChEBI" id="CHEBI:29105"/>
        <label>2</label>
    </ligand>
</feature>
<comment type="cofactor">
    <cofactor evidence="12">
        <name>Zn(2+)</name>
        <dbReference type="ChEBI" id="CHEBI:29105"/>
    </cofactor>
    <text evidence="12">Binds 2 zinc ions per subunit.</text>
</comment>
<keyword evidence="1 12" id="KW-0639">Primosome</keyword>
<evidence type="ECO:0000259" key="14">
    <source>
        <dbReference type="PROSITE" id="PS51194"/>
    </source>
</evidence>
<organism evidence="15 16">
    <name type="scientific">Algoriphagus alkaliphilus</name>
    <dbReference type="NCBI Taxonomy" id="279824"/>
    <lineage>
        <taxon>Bacteria</taxon>
        <taxon>Pseudomonadati</taxon>
        <taxon>Bacteroidota</taxon>
        <taxon>Cytophagia</taxon>
        <taxon>Cytophagales</taxon>
        <taxon>Cyclobacteriaceae</taxon>
        <taxon>Algoriphagus</taxon>
    </lineage>
</organism>
<dbReference type="NCBIfam" id="TIGR00595">
    <property type="entry name" value="priA"/>
    <property type="match status" value="1"/>
</dbReference>
<dbReference type="FunFam" id="3.40.50.300:FF:000489">
    <property type="entry name" value="Primosome assembly protein PriA"/>
    <property type="match status" value="1"/>
</dbReference>
<dbReference type="CDD" id="cd18804">
    <property type="entry name" value="SF2_C_priA"/>
    <property type="match status" value="1"/>
</dbReference>
<dbReference type="Pfam" id="PF18319">
    <property type="entry name" value="Zn_ribbon_PriA"/>
    <property type="match status" value="1"/>
</dbReference>
<sequence length="839" mass="95615">MESLFGDHEFLGKDSGNNFADIILPVPIPRMFTYKIPTNLKSQIQIGSRVMVQFGKKKVLTGIIGKVHNKPPQAYEAKPILDVLDIEPSVNPLQIRFWVWMAEYYCCHIGEVMHAAVPSGLRLSSESKIQLNPNFDREESKYPLDFREEKILEALEKTEEISYEDCEKILGVKTIHPILKSLVAKEAILVYEKVLEKYTPKVETRIRLTGDIASNKTALEAVFEGVQGKPKQESILLKYLRDIPVFQKPTLNEKGVDKARLLEEGDSESSLKTLIKNGIFESFKVVVNRLPEEEPEKEPAQLSTTQQAAFEEIKTHFENKQTVLLHGVTGSGKTEIYIQLIREVMDSGSQVLLLLPEIALTTQIVSRLKKVFGSQMGVYHSKYSDNERVEVWNGVLSGRFSFVVGVRSSIFLPFDSLGMIIIDEEHEPSYKQFDPAPRFHARDAATMLAYFHQAKTLLGSATPSFESFFNANQGKFGYVEITHRFGDATMPQYHLADLAGDRKKNLLKLDSTRMMREKIQAALDKQEQVLIFQNRRGYSPYIQCEDCGWTGQCVQCDVSLTYHQFAEEMRCHYCGYKEKVPQSCPACGSTQLTTMGMGTERIEESLSLLFPEARMGRMDLDTTRNKYGYQRLLDEFGAGQIDILVGTQMITKGLDFGKVTVVGIWDGDRILNFPDFRSGERAYQQITQVAGRAGRREVQGQVIIQSRNPDNDLYEKVIKGDYFEFFRQEMVDRKKFYYPPYVKLVKITTRHSDFKVSEKAAHALHREMANIGVKKIVLGPEKGIIARIKNQYQFESLIKLDRSGNTQSVFKESLAKILEELHSQPEFRSVRWIVDVDPS</sequence>
<dbReference type="CDD" id="cd17929">
    <property type="entry name" value="DEXHc_priA"/>
    <property type="match status" value="1"/>
</dbReference>
<dbReference type="OrthoDB" id="9759544at2"/>
<dbReference type="InterPro" id="IPR041222">
    <property type="entry name" value="PriA_3primeBD"/>
</dbReference>
<evidence type="ECO:0000256" key="5">
    <source>
        <dbReference type="ARBA" id="ARBA00022801"/>
    </source>
</evidence>
<proteinExistence type="inferred from homology"/>
<evidence type="ECO:0000256" key="3">
    <source>
        <dbReference type="ARBA" id="ARBA00022723"/>
    </source>
</evidence>
<dbReference type="InterPro" id="IPR041236">
    <property type="entry name" value="PriA_C"/>
</dbReference>
<dbReference type="InterPro" id="IPR014001">
    <property type="entry name" value="Helicase_ATP-bd"/>
</dbReference>
<dbReference type="GO" id="GO:0043138">
    <property type="term" value="F:3'-5' DNA helicase activity"/>
    <property type="evidence" value="ECO:0007669"/>
    <property type="project" value="UniProtKB-EC"/>
</dbReference>
<dbReference type="GO" id="GO:0008270">
    <property type="term" value="F:zinc ion binding"/>
    <property type="evidence" value="ECO:0007669"/>
    <property type="project" value="UniProtKB-UniRule"/>
</dbReference>
<comment type="catalytic activity">
    <reaction evidence="12">
        <text>Couples ATP hydrolysis with the unwinding of duplex DNA by translocating in the 3'-5' direction.</text>
        <dbReference type="EC" id="5.6.2.4"/>
    </reaction>
</comment>
<keyword evidence="16" id="KW-1185">Reference proteome</keyword>
<evidence type="ECO:0000256" key="6">
    <source>
        <dbReference type="ARBA" id="ARBA00022806"/>
    </source>
</evidence>
<keyword evidence="4 12" id="KW-0547">Nucleotide-binding</keyword>
<dbReference type="EC" id="5.6.2.4" evidence="12"/>
<evidence type="ECO:0000256" key="4">
    <source>
        <dbReference type="ARBA" id="ARBA00022741"/>
    </source>
</evidence>
<dbReference type="InterPro" id="IPR011545">
    <property type="entry name" value="DEAD/DEAH_box_helicase_dom"/>
</dbReference>
<feature type="binding site" evidence="12">
    <location>
        <position position="547"/>
    </location>
    <ligand>
        <name>Zn(2+)</name>
        <dbReference type="ChEBI" id="CHEBI:29105"/>
        <label>1</label>
    </ligand>
</feature>
<dbReference type="EMBL" id="FMXE01000005">
    <property type="protein sequence ID" value="SDA53373.1"/>
    <property type="molecule type" value="Genomic_DNA"/>
</dbReference>
<evidence type="ECO:0000256" key="11">
    <source>
        <dbReference type="ARBA" id="ARBA00048988"/>
    </source>
</evidence>
<dbReference type="Gene3D" id="3.40.50.300">
    <property type="entry name" value="P-loop containing nucleotide triphosphate hydrolases"/>
    <property type="match status" value="2"/>
</dbReference>
<dbReference type="GO" id="GO:0003677">
    <property type="term" value="F:DNA binding"/>
    <property type="evidence" value="ECO:0007669"/>
    <property type="project" value="UniProtKB-UniRule"/>
</dbReference>
<feature type="domain" description="Helicase ATP-binding" evidence="13">
    <location>
        <begin position="314"/>
        <end position="481"/>
    </location>
</feature>
<dbReference type="GO" id="GO:0005524">
    <property type="term" value="F:ATP binding"/>
    <property type="evidence" value="ECO:0007669"/>
    <property type="project" value="UniProtKB-UniRule"/>
</dbReference>
<comment type="subunit">
    <text evidence="12">Component of the replication restart primosome.</text>
</comment>
<dbReference type="GO" id="GO:0006269">
    <property type="term" value="P:DNA replication, synthesis of primer"/>
    <property type="evidence" value="ECO:0007669"/>
    <property type="project" value="UniProtKB-KW"/>
</dbReference>
<dbReference type="SMART" id="SM00487">
    <property type="entry name" value="DEXDc"/>
    <property type="match status" value="1"/>
</dbReference>
<dbReference type="Pfam" id="PF18074">
    <property type="entry name" value="PriA_C"/>
    <property type="match status" value="1"/>
</dbReference>
<evidence type="ECO:0000313" key="16">
    <source>
        <dbReference type="Proteomes" id="UP000198756"/>
    </source>
</evidence>
<evidence type="ECO:0000313" key="15">
    <source>
        <dbReference type="EMBL" id="SDA53373.1"/>
    </source>
</evidence>
<dbReference type="SMART" id="SM00490">
    <property type="entry name" value="HELICc"/>
    <property type="match status" value="1"/>
</dbReference>
<dbReference type="InterPro" id="IPR005259">
    <property type="entry name" value="PriA"/>
</dbReference>
<dbReference type="HAMAP" id="MF_00983">
    <property type="entry name" value="PriA"/>
    <property type="match status" value="1"/>
</dbReference>
<feature type="binding site" evidence="12">
    <location>
        <position position="584"/>
    </location>
    <ligand>
        <name>Zn(2+)</name>
        <dbReference type="ChEBI" id="CHEBI:29105"/>
        <label>1</label>
    </ligand>
</feature>
<feature type="domain" description="Helicase C-terminal" evidence="14">
    <location>
        <begin position="579"/>
        <end position="738"/>
    </location>
</feature>
<evidence type="ECO:0000256" key="8">
    <source>
        <dbReference type="ARBA" id="ARBA00022840"/>
    </source>
</evidence>
<dbReference type="GO" id="GO:0006302">
    <property type="term" value="P:double-strand break repair"/>
    <property type="evidence" value="ECO:0007669"/>
    <property type="project" value="InterPro"/>
</dbReference>